<name>A0A2K3DQZ2_CHLRE</name>
<dbReference type="AlphaFoldDB" id="A0A2K3DQZ2"/>
<dbReference type="Gramene" id="PNW82965">
    <property type="protein sequence ID" value="PNW82965"/>
    <property type="gene ID" value="CHLRE_06g301476v5"/>
</dbReference>
<dbReference type="EMBL" id="CM008967">
    <property type="protein sequence ID" value="PNW82965.1"/>
    <property type="molecule type" value="Genomic_DNA"/>
</dbReference>
<organism evidence="1 2">
    <name type="scientific">Chlamydomonas reinhardtii</name>
    <name type="common">Chlamydomonas smithii</name>
    <dbReference type="NCBI Taxonomy" id="3055"/>
    <lineage>
        <taxon>Eukaryota</taxon>
        <taxon>Viridiplantae</taxon>
        <taxon>Chlorophyta</taxon>
        <taxon>core chlorophytes</taxon>
        <taxon>Chlorophyceae</taxon>
        <taxon>CS clade</taxon>
        <taxon>Chlamydomonadales</taxon>
        <taxon>Chlamydomonadaceae</taxon>
        <taxon>Chlamydomonas</taxon>
    </lineage>
</organism>
<protein>
    <submittedName>
        <fullName evidence="1">Uncharacterized protein</fullName>
    </submittedName>
</protein>
<dbReference type="Proteomes" id="UP000006906">
    <property type="component" value="Chromosome 6"/>
</dbReference>
<dbReference type="InParanoid" id="A0A2K3DQZ2"/>
<dbReference type="KEGG" id="cre:CHLRE_06g301476v5"/>
<proteinExistence type="predicted"/>
<evidence type="ECO:0000313" key="2">
    <source>
        <dbReference type="Proteomes" id="UP000006906"/>
    </source>
</evidence>
<dbReference type="RefSeq" id="XP_042924314.1">
    <property type="nucleotide sequence ID" value="XM_043063608.1"/>
</dbReference>
<accession>A0A2K3DQZ2</accession>
<gene>
    <name evidence="1" type="ORF">CHLRE_06g301476v5</name>
</gene>
<keyword evidence="2" id="KW-1185">Reference proteome</keyword>
<sequence length="60" mass="6324">MGTTPAAGPPRSRTGVGVGVGQLREWELAVAIAAGWEAACQDWTCMDSMVVSCVLMLTER</sequence>
<evidence type="ECO:0000313" key="1">
    <source>
        <dbReference type="EMBL" id="PNW82965.1"/>
    </source>
</evidence>
<reference evidence="1 2" key="1">
    <citation type="journal article" date="2007" name="Science">
        <title>The Chlamydomonas genome reveals the evolution of key animal and plant functions.</title>
        <authorList>
            <person name="Merchant S.S."/>
            <person name="Prochnik S.E."/>
            <person name="Vallon O."/>
            <person name="Harris E.H."/>
            <person name="Karpowicz S.J."/>
            <person name="Witman G.B."/>
            <person name="Terry A."/>
            <person name="Salamov A."/>
            <person name="Fritz-Laylin L.K."/>
            <person name="Marechal-Drouard L."/>
            <person name="Marshall W.F."/>
            <person name="Qu L.H."/>
            <person name="Nelson D.R."/>
            <person name="Sanderfoot A.A."/>
            <person name="Spalding M.H."/>
            <person name="Kapitonov V.V."/>
            <person name="Ren Q."/>
            <person name="Ferris P."/>
            <person name="Lindquist E."/>
            <person name="Shapiro H."/>
            <person name="Lucas S.M."/>
            <person name="Grimwood J."/>
            <person name="Schmutz J."/>
            <person name="Cardol P."/>
            <person name="Cerutti H."/>
            <person name="Chanfreau G."/>
            <person name="Chen C.L."/>
            <person name="Cognat V."/>
            <person name="Croft M.T."/>
            <person name="Dent R."/>
            <person name="Dutcher S."/>
            <person name="Fernandez E."/>
            <person name="Fukuzawa H."/>
            <person name="Gonzalez-Ballester D."/>
            <person name="Gonzalez-Halphen D."/>
            <person name="Hallmann A."/>
            <person name="Hanikenne M."/>
            <person name="Hippler M."/>
            <person name="Inwood W."/>
            <person name="Jabbari K."/>
            <person name="Kalanon M."/>
            <person name="Kuras R."/>
            <person name="Lefebvre P.A."/>
            <person name="Lemaire S.D."/>
            <person name="Lobanov A.V."/>
            <person name="Lohr M."/>
            <person name="Manuell A."/>
            <person name="Meier I."/>
            <person name="Mets L."/>
            <person name="Mittag M."/>
            <person name="Mittelmeier T."/>
            <person name="Moroney J.V."/>
            <person name="Moseley J."/>
            <person name="Napoli C."/>
            <person name="Nedelcu A.M."/>
            <person name="Niyogi K."/>
            <person name="Novoselov S.V."/>
            <person name="Paulsen I.T."/>
            <person name="Pazour G."/>
            <person name="Purton S."/>
            <person name="Ral J.P."/>
            <person name="Riano-Pachon D.M."/>
            <person name="Riekhof W."/>
            <person name="Rymarquis L."/>
            <person name="Schroda M."/>
            <person name="Stern D."/>
            <person name="Umen J."/>
            <person name="Willows R."/>
            <person name="Wilson N."/>
            <person name="Zimmer S.L."/>
            <person name="Allmer J."/>
            <person name="Balk J."/>
            <person name="Bisova K."/>
            <person name="Chen C.J."/>
            <person name="Elias M."/>
            <person name="Gendler K."/>
            <person name="Hauser C."/>
            <person name="Lamb M.R."/>
            <person name="Ledford H."/>
            <person name="Long J.C."/>
            <person name="Minagawa J."/>
            <person name="Page M.D."/>
            <person name="Pan J."/>
            <person name="Pootakham W."/>
            <person name="Roje S."/>
            <person name="Rose A."/>
            <person name="Stahlberg E."/>
            <person name="Terauchi A.M."/>
            <person name="Yang P."/>
            <person name="Ball S."/>
            <person name="Bowler C."/>
            <person name="Dieckmann C.L."/>
            <person name="Gladyshev V.N."/>
            <person name="Green P."/>
            <person name="Jorgensen R."/>
            <person name="Mayfield S."/>
            <person name="Mueller-Roeber B."/>
            <person name="Rajamani S."/>
            <person name="Sayre R.T."/>
            <person name="Brokstein P."/>
            <person name="Dubchak I."/>
            <person name="Goodstein D."/>
            <person name="Hornick L."/>
            <person name="Huang Y.W."/>
            <person name="Jhaveri J."/>
            <person name="Luo Y."/>
            <person name="Martinez D."/>
            <person name="Ngau W.C."/>
            <person name="Otillar B."/>
            <person name="Poliakov A."/>
            <person name="Porter A."/>
            <person name="Szajkowski L."/>
            <person name="Werner G."/>
            <person name="Zhou K."/>
            <person name="Grigoriev I.V."/>
            <person name="Rokhsar D.S."/>
            <person name="Grossman A.R."/>
        </authorList>
    </citation>
    <scope>NUCLEOTIDE SEQUENCE [LARGE SCALE GENOMIC DNA]</scope>
    <source>
        <strain evidence="2">CC-503</strain>
    </source>
</reference>
<dbReference type="GeneID" id="66053861"/>